<evidence type="ECO:0000259" key="9">
    <source>
        <dbReference type="PROSITE" id="PS50089"/>
    </source>
</evidence>
<evidence type="ECO:0000256" key="7">
    <source>
        <dbReference type="PROSITE-ProRule" id="PRU00339"/>
    </source>
</evidence>
<dbReference type="Gene3D" id="2.60.210.10">
    <property type="entry name" value="Apoptosis, Tumor Necrosis Factor Receptor Associated Protein 2, Chain A"/>
    <property type="match status" value="1"/>
</dbReference>
<dbReference type="SUPFAM" id="SSF48452">
    <property type="entry name" value="TPR-like"/>
    <property type="match status" value="1"/>
</dbReference>
<dbReference type="GO" id="GO:0008270">
    <property type="term" value="F:zinc ion binding"/>
    <property type="evidence" value="ECO:0007669"/>
    <property type="project" value="UniProtKB-KW"/>
</dbReference>
<evidence type="ECO:0000256" key="6">
    <source>
        <dbReference type="PROSITE-ProRule" id="PRU00175"/>
    </source>
</evidence>
<dbReference type="CDD" id="cd00121">
    <property type="entry name" value="MATH"/>
    <property type="match status" value="1"/>
</dbReference>
<dbReference type="SUPFAM" id="SSF57850">
    <property type="entry name" value="RING/U-box"/>
    <property type="match status" value="1"/>
</dbReference>
<feature type="region of interest" description="Disordered" evidence="8">
    <location>
        <begin position="1"/>
        <end position="43"/>
    </location>
</feature>
<dbReference type="Gene3D" id="1.25.40.10">
    <property type="entry name" value="Tetratricopeptide repeat domain"/>
    <property type="match status" value="2"/>
</dbReference>
<dbReference type="PANTHER" id="PTHR12109:SF5">
    <property type="entry name" value="RING-TYPE DOMAIN-CONTAINING PROTEIN"/>
    <property type="match status" value="1"/>
</dbReference>
<evidence type="ECO:0000256" key="1">
    <source>
        <dbReference type="ARBA" id="ARBA00004496"/>
    </source>
</evidence>
<dbReference type="InterPro" id="IPR001841">
    <property type="entry name" value="Znf_RING"/>
</dbReference>
<evidence type="ECO:0000259" key="10">
    <source>
        <dbReference type="PROSITE" id="PS50144"/>
    </source>
</evidence>
<dbReference type="PROSITE" id="PS50089">
    <property type="entry name" value="ZF_RING_2"/>
    <property type="match status" value="1"/>
</dbReference>
<dbReference type="GO" id="GO:0005737">
    <property type="term" value="C:cytoplasm"/>
    <property type="evidence" value="ECO:0007669"/>
    <property type="project" value="UniProtKB-SubCell"/>
</dbReference>
<feature type="repeat" description="TPR" evidence="7">
    <location>
        <begin position="302"/>
        <end position="335"/>
    </location>
</feature>
<evidence type="ECO:0000256" key="2">
    <source>
        <dbReference type="ARBA" id="ARBA00022490"/>
    </source>
</evidence>
<dbReference type="InterPro" id="IPR011990">
    <property type="entry name" value="TPR-like_helical_dom_sf"/>
</dbReference>
<keyword evidence="4 6" id="KW-0863">Zinc-finger</keyword>
<feature type="domain" description="RING-type" evidence="9">
    <location>
        <begin position="552"/>
        <end position="594"/>
    </location>
</feature>
<proteinExistence type="predicted"/>
<sequence>MAQRQPSAHAPTNLPSFGGSSRPMTAPGSNRSPVNPESSSHRWILSQRLIRPRTASYSGGRYRRKRYNEQDASVSSLPLLKPQRFHLPPHLHTPQRAVNEVQELPLNRVADLRLLRTTCRRAGRLREAGRCCYSLGVLHDNAGRWREAIKFYMEFLKVCLQCRDTQGEALAYHCLGVDHHLVGKAESDKGFETTAKDWWIKALGHHRKHLNLAGDSEGRFLANLNLSIALAALGDAEKCSIYQQRAQECADELRMTDTTAAHNTAVLANIGLSRWAREPERRLEEYIEEATVSHTRDYQMDMGAFARLGEISADQGDYRTALERFQESLYAAQHTGSADGERAALVNIGIMRALAAMSGMSLRTCVTRTCDIYELEFRLGGIGRYCHHSEGIRSSASTAGPFHFKLLVFPAGSSEQQTHMAVFLECQPKAEEDRSNTNFMYSGVRFQIQIINHKNSKRSITRTATHNFCERELISGWQDLLPIHMIQDTEEGWLDAFGRIVIKSKVWFQAQVQSNSSSRESDKLSIISFPKRSRNEESFKAALAEIAAESTCCICHDLCRNASLTNCGHMFCRECLARWLGGTISSRGTCPKCRCVITNCTDHRAADNIVAALTRIGALQ</sequence>
<dbReference type="AlphaFoldDB" id="A0A7J6MLY4"/>
<name>A0A7J6MLY4_PERCH</name>
<comment type="subcellular location">
    <subcellularLocation>
        <location evidence="1">Cytoplasm</location>
    </subcellularLocation>
</comment>
<dbReference type="Pfam" id="PF13176">
    <property type="entry name" value="TPR_7"/>
    <property type="match status" value="1"/>
</dbReference>
<dbReference type="Pfam" id="PF22486">
    <property type="entry name" value="MATH_2"/>
    <property type="match status" value="1"/>
</dbReference>
<protein>
    <submittedName>
        <fullName evidence="11">Uncharacterized protein</fullName>
    </submittedName>
</protein>
<reference evidence="11 12" key="1">
    <citation type="submission" date="2020-04" db="EMBL/GenBank/DDBJ databases">
        <title>Perkinsus chesapeaki whole genome sequence.</title>
        <authorList>
            <person name="Bogema D.R."/>
        </authorList>
    </citation>
    <scope>NUCLEOTIDE SEQUENCE [LARGE SCALE GENOMIC DNA]</scope>
    <source>
        <strain evidence="11">ATCC PRA-425</strain>
    </source>
</reference>
<dbReference type="OrthoDB" id="286233at2759"/>
<dbReference type="EMBL" id="JAAPAO010000112">
    <property type="protein sequence ID" value="KAF4672357.1"/>
    <property type="molecule type" value="Genomic_DNA"/>
</dbReference>
<comment type="caution">
    <text evidence="11">The sequence shown here is derived from an EMBL/GenBank/DDBJ whole genome shotgun (WGS) entry which is preliminary data.</text>
</comment>
<dbReference type="CDD" id="cd16449">
    <property type="entry name" value="RING-HC"/>
    <property type="match status" value="1"/>
</dbReference>
<dbReference type="InterPro" id="IPR002083">
    <property type="entry name" value="MATH/TRAF_dom"/>
</dbReference>
<dbReference type="SMART" id="SM00028">
    <property type="entry name" value="TPR"/>
    <property type="match status" value="2"/>
</dbReference>
<dbReference type="InterPro" id="IPR013083">
    <property type="entry name" value="Znf_RING/FYVE/PHD"/>
</dbReference>
<dbReference type="PROSITE" id="PS00518">
    <property type="entry name" value="ZF_RING_1"/>
    <property type="match status" value="1"/>
</dbReference>
<evidence type="ECO:0000256" key="8">
    <source>
        <dbReference type="SAM" id="MobiDB-lite"/>
    </source>
</evidence>
<evidence type="ECO:0000256" key="5">
    <source>
        <dbReference type="ARBA" id="ARBA00022833"/>
    </source>
</evidence>
<feature type="domain" description="MATH" evidence="10">
    <location>
        <begin position="372"/>
        <end position="512"/>
    </location>
</feature>
<evidence type="ECO:0000256" key="4">
    <source>
        <dbReference type="ARBA" id="ARBA00022771"/>
    </source>
</evidence>
<dbReference type="PANTHER" id="PTHR12109">
    <property type="entry name" value="RING FINGER PROTEIN 141-RELATED"/>
    <property type="match status" value="1"/>
</dbReference>
<feature type="compositionally biased region" description="Polar residues" evidence="8">
    <location>
        <begin position="13"/>
        <end position="38"/>
    </location>
</feature>
<dbReference type="InterPro" id="IPR008974">
    <property type="entry name" value="TRAF-like"/>
</dbReference>
<keyword evidence="5" id="KW-0862">Zinc</keyword>
<keyword evidence="2" id="KW-0963">Cytoplasm</keyword>
<dbReference type="Pfam" id="PF13639">
    <property type="entry name" value="zf-RING_2"/>
    <property type="match status" value="1"/>
</dbReference>
<dbReference type="Gene3D" id="3.30.40.10">
    <property type="entry name" value="Zinc/RING finger domain, C3HC4 (zinc finger)"/>
    <property type="match status" value="1"/>
</dbReference>
<accession>A0A7J6MLY4</accession>
<dbReference type="SUPFAM" id="SSF49599">
    <property type="entry name" value="TRAF domain-like"/>
    <property type="match status" value="1"/>
</dbReference>
<evidence type="ECO:0000256" key="3">
    <source>
        <dbReference type="ARBA" id="ARBA00022723"/>
    </source>
</evidence>
<dbReference type="InterPro" id="IPR017907">
    <property type="entry name" value="Znf_RING_CS"/>
</dbReference>
<evidence type="ECO:0000313" key="11">
    <source>
        <dbReference type="EMBL" id="KAF4672357.1"/>
    </source>
</evidence>
<dbReference type="SMART" id="SM00184">
    <property type="entry name" value="RING"/>
    <property type="match status" value="1"/>
</dbReference>
<dbReference type="InterPro" id="IPR047126">
    <property type="entry name" value="RNF141-like"/>
</dbReference>
<keyword evidence="3" id="KW-0479">Metal-binding</keyword>
<evidence type="ECO:0000313" key="12">
    <source>
        <dbReference type="Proteomes" id="UP000591131"/>
    </source>
</evidence>
<organism evidence="11 12">
    <name type="scientific">Perkinsus chesapeaki</name>
    <name type="common">Clam parasite</name>
    <name type="synonym">Perkinsus andrewsi</name>
    <dbReference type="NCBI Taxonomy" id="330153"/>
    <lineage>
        <taxon>Eukaryota</taxon>
        <taxon>Sar</taxon>
        <taxon>Alveolata</taxon>
        <taxon>Perkinsozoa</taxon>
        <taxon>Perkinsea</taxon>
        <taxon>Perkinsida</taxon>
        <taxon>Perkinsidae</taxon>
        <taxon>Perkinsus</taxon>
    </lineage>
</organism>
<dbReference type="Proteomes" id="UP000591131">
    <property type="component" value="Unassembled WGS sequence"/>
</dbReference>
<gene>
    <name evidence="11" type="ORF">FOL47_000665</name>
</gene>
<keyword evidence="12" id="KW-1185">Reference proteome</keyword>
<dbReference type="PROSITE" id="PS50144">
    <property type="entry name" value="MATH"/>
    <property type="match status" value="1"/>
</dbReference>
<dbReference type="InterPro" id="IPR019734">
    <property type="entry name" value="TPR_rpt"/>
</dbReference>
<keyword evidence="7" id="KW-0802">TPR repeat</keyword>
<dbReference type="PROSITE" id="PS50005">
    <property type="entry name" value="TPR"/>
    <property type="match status" value="1"/>
</dbReference>